<dbReference type="Pfam" id="PF17177">
    <property type="entry name" value="PPR_long"/>
    <property type="match status" value="1"/>
</dbReference>
<evidence type="ECO:0000256" key="4">
    <source>
        <dbReference type="ARBA" id="ARBA00007626"/>
    </source>
</evidence>
<feature type="domain" description="PRORP" evidence="16">
    <location>
        <begin position="338"/>
        <end position="565"/>
    </location>
</feature>
<comment type="catalytic activity">
    <reaction evidence="1">
        <text>Endonucleolytic cleavage of RNA, removing 5'-extranucleotides from tRNA precursor.</text>
        <dbReference type="EC" id="3.1.26.5"/>
    </reaction>
</comment>
<dbReference type="Proteomes" id="UP000298416">
    <property type="component" value="Unassembled WGS sequence"/>
</dbReference>
<keyword evidence="12" id="KW-0460">Magnesium</keyword>
<dbReference type="AlphaFoldDB" id="A0A8X8Z4D8"/>
<accession>A0A8X8Z4D8</accession>
<evidence type="ECO:0000259" key="16">
    <source>
        <dbReference type="Pfam" id="PF16953"/>
    </source>
</evidence>
<evidence type="ECO:0000256" key="12">
    <source>
        <dbReference type="ARBA" id="ARBA00022842"/>
    </source>
</evidence>
<name>A0A8X8Z4D8_SALSN</name>
<dbReference type="Gene3D" id="3.40.50.11980">
    <property type="match status" value="1"/>
</dbReference>
<evidence type="ECO:0000259" key="17">
    <source>
        <dbReference type="Pfam" id="PF17177"/>
    </source>
</evidence>
<protein>
    <recommendedName>
        <fullName evidence="5">ribonuclease P</fullName>
        <ecNumber evidence="5">3.1.26.5</ecNumber>
    </recommendedName>
</protein>
<keyword evidence="10" id="KW-0378">Hydrolase</keyword>
<evidence type="ECO:0000256" key="11">
    <source>
        <dbReference type="ARBA" id="ARBA00022833"/>
    </source>
</evidence>
<dbReference type="InterPro" id="IPR031595">
    <property type="entry name" value="PRORP_C"/>
</dbReference>
<dbReference type="OrthoDB" id="46913at2759"/>
<keyword evidence="15" id="KW-0464">Manganese</keyword>
<keyword evidence="7" id="KW-0540">Nuclease</keyword>
<reference evidence="18" key="2">
    <citation type="submission" date="2020-08" db="EMBL/GenBank/DDBJ databases">
        <title>Plant Genome Project.</title>
        <authorList>
            <person name="Zhang R.-G."/>
        </authorList>
    </citation>
    <scope>NUCLEOTIDE SEQUENCE</scope>
    <source>
        <strain evidence="18">Huo1</strain>
        <tissue evidence="18">Leaf</tissue>
    </source>
</reference>
<dbReference type="EMBL" id="PNBA02000019">
    <property type="protein sequence ID" value="KAG6391003.1"/>
    <property type="molecule type" value="Genomic_DNA"/>
</dbReference>
<gene>
    <name evidence="18" type="ORF">SASPL_148749</name>
</gene>
<dbReference type="PANTHER" id="PTHR13547">
    <property type="match status" value="1"/>
</dbReference>
<dbReference type="Pfam" id="PF16953">
    <property type="entry name" value="PRORP"/>
    <property type="match status" value="1"/>
</dbReference>
<evidence type="ECO:0000256" key="14">
    <source>
        <dbReference type="ARBA" id="ARBA00023128"/>
    </source>
</evidence>
<dbReference type="GO" id="GO:0001682">
    <property type="term" value="P:tRNA 5'-leader removal"/>
    <property type="evidence" value="ECO:0007669"/>
    <property type="project" value="TreeGrafter"/>
</dbReference>
<evidence type="ECO:0000256" key="13">
    <source>
        <dbReference type="ARBA" id="ARBA00022946"/>
    </source>
</evidence>
<reference evidence="18" key="1">
    <citation type="submission" date="2018-01" db="EMBL/GenBank/DDBJ databases">
        <authorList>
            <person name="Mao J.F."/>
        </authorList>
    </citation>
    <scope>NUCLEOTIDE SEQUENCE</scope>
    <source>
        <strain evidence="18">Huo1</strain>
        <tissue evidence="18">Leaf</tissue>
    </source>
</reference>
<evidence type="ECO:0000256" key="3">
    <source>
        <dbReference type="ARBA" id="ARBA00004173"/>
    </source>
</evidence>
<evidence type="ECO:0000256" key="2">
    <source>
        <dbReference type="ARBA" id="ARBA00001946"/>
    </source>
</evidence>
<evidence type="ECO:0000256" key="15">
    <source>
        <dbReference type="ARBA" id="ARBA00023211"/>
    </source>
</evidence>
<comment type="caution">
    <text evidence="18">The sequence shown here is derived from an EMBL/GenBank/DDBJ whole genome shotgun (WGS) entry which is preliminary data.</text>
</comment>
<dbReference type="PANTHER" id="PTHR13547:SF1">
    <property type="entry name" value="MITOCHONDRIAL RIBONUCLEASE P CATALYTIC SUBUNIT"/>
    <property type="match status" value="1"/>
</dbReference>
<sequence length="573" mass="64427">MLLRVASVSPKTSLLLLSHLRKSSNSLLQHSKCFNYLRQRHTSSLKTKINARNQPKNPISMERKATHFSSDSAEALLRNKSTDLSNRISKKARREAPDMVLRVKLDQCSKNGDLAEALRLYEEAKANGVELNQHHYNVLLYLCSLNPEEVGENLERFDKGFEIFKQMGADNVAPNEATFTNISRLAASKEDPELAFSLVKKMKDHGNAPKLRSYGPALFGFCKKGMADKAYEVDSHMLESGVAAEEAELSALLRVSSEAEREGKVYEMMHRLRAAVRQVSEETAAMVEDWFSSGRAAEVGAGKWDVGSVKRGVLEGGGGWHGQGWLGKGEWRVVRTRMNEAGVCQSCGEKLVCIDIDPQETENFAKSLAKLAAEKEVKSNFAQFQEWLQRHGPFDAVVDGANLGLANQRTFNFGQIKRVVHRLRQMSPSKKLPLVVLHQARVRGGPAQQPNNKKLLESWKNAGALYATPQGSNDDWYWLYAAVSSRCLLVTNDEMRDHLFNLLGNSFFPRWKEKHQVRLRYATEDGLTLHMPPPYSIVIQESERGQWHIPTVTGDDLEAPRQWICATRTRPDA</sequence>
<evidence type="ECO:0000313" key="19">
    <source>
        <dbReference type="Proteomes" id="UP000298416"/>
    </source>
</evidence>
<evidence type="ECO:0000256" key="6">
    <source>
        <dbReference type="ARBA" id="ARBA00022694"/>
    </source>
</evidence>
<dbReference type="GO" id="GO:0046872">
    <property type="term" value="F:metal ion binding"/>
    <property type="evidence" value="ECO:0007669"/>
    <property type="project" value="UniProtKB-KW"/>
</dbReference>
<evidence type="ECO:0000256" key="5">
    <source>
        <dbReference type="ARBA" id="ARBA00012179"/>
    </source>
</evidence>
<keyword evidence="8" id="KW-0479">Metal-binding</keyword>
<comment type="similarity">
    <text evidence="4">Belongs to the PPR family. P subfamily.</text>
</comment>
<proteinExistence type="inferred from homology"/>
<comment type="cofactor">
    <cofactor evidence="2">
        <name>Mg(2+)</name>
        <dbReference type="ChEBI" id="CHEBI:18420"/>
    </cofactor>
</comment>
<keyword evidence="6" id="KW-0819">tRNA processing</keyword>
<evidence type="ECO:0000256" key="10">
    <source>
        <dbReference type="ARBA" id="ARBA00022801"/>
    </source>
</evidence>
<keyword evidence="14" id="KW-0496">Mitochondrion</keyword>
<comment type="subcellular location">
    <subcellularLocation>
        <location evidence="3">Mitochondrion</location>
    </subcellularLocation>
</comment>
<keyword evidence="11" id="KW-0862">Zinc</keyword>
<dbReference type="Gene3D" id="1.25.40.10">
    <property type="entry name" value="Tetratricopeptide repeat domain"/>
    <property type="match status" value="1"/>
</dbReference>
<evidence type="ECO:0000256" key="1">
    <source>
        <dbReference type="ARBA" id="ARBA00000928"/>
    </source>
</evidence>
<keyword evidence="9" id="KW-0677">Repeat</keyword>
<dbReference type="FunFam" id="3.40.50.11980:FF:000002">
    <property type="entry name" value="Proteinaceous RNase P 2"/>
    <property type="match status" value="1"/>
</dbReference>
<evidence type="ECO:0000256" key="8">
    <source>
        <dbReference type="ARBA" id="ARBA00022723"/>
    </source>
</evidence>
<evidence type="ECO:0000313" key="18">
    <source>
        <dbReference type="EMBL" id="KAG6391003.1"/>
    </source>
</evidence>
<feature type="domain" description="PROP1-like PPR" evidence="17">
    <location>
        <begin position="90"/>
        <end position="298"/>
    </location>
</feature>
<dbReference type="GO" id="GO:0004526">
    <property type="term" value="F:ribonuclease P activity"/>
    <property type="evidence" value="ECO:0007669"/>
    <property type="project" value="UniProtKB-EC"/>
</dbReference>
<dbReference type="EC" id="3.1.26.5" evidence="5"/>
<keyword evidence="13" id="KW-0809">Transit peptide</keyword>
<dbReference type="InterPro" id="IPR033443">
    <property type="entry name" value="PROP1-like_PPR_dom"/>
</dbReference>
<organism evidence="18">
    <name type="scientific">Salvia splendens</name>
    <name type="common">Scarlet sage</name>
    <dbReference type="NCBI Taxonomy" id="180675"/>
    <lineage>
        <taxon>Eukaryota</taxon>
        <taxon>Viridiplantae</taxon>
        <taxon>Streptophyta</taxon>
        <taxon>Embryophyta</taxon>
        <taxon>Tracheophyta</taxon>
        <taxon>Spermatophyta</taxon>
        <taxon>Magnoliopsida</taxon>
        <taxon>eudicotyledons</taxon>
        <taxon>Gunneridae</taxon>
        <taxon>Pentapetalae</taxon>
        <taxon>asterids</taxon>
        <taxon>lamiids</taxon>
        <taxon>Lamiales</taxon>
        <taxon>Lamiaceae</taxon>
        <taxon>Nepetoideae</taxon>
        <taxon>Mentheae</taxon>
        <taxon>Salviinae</taxon>
        <taxon>Salvia</taxon>
        <taxon>Salvia subgen. Calosphace</taxon>
        <taxon>core Calosphace</taxon>
    </lineage>
</organism>
<dbReference type="InterPro" id="IPR011990">
    <property type="entry name" value="TPR-like_helical_dom_sf"/>
</dbReference>
<dbReference type="FunFam" id="1.25.40.10:FF:000339">
    <property type="entry name" value="Proteinaceous RNase P 1, chloroplastic/mitochondrial"/>
    <property type="match status" value="1"/>
</dbReference>
<evidence type="ECO:0000256" key="7">
    <source>
        <dbReference type="ARBA" id="ARBA00022722"/>
    </source>
</evidence>
<dbReference type="GO" id="GO:0005739">
    <property type="term" value="C:mitochondrion"/>
    <property type="evidence" value="ECO:0007669"/>
    <property type="project" value="UniProtKB-SubCell"/>
</dbReference>
<evidence type="ECO:0000256" key="9">
    <source>
        <dbReference type="ARBA" id="ARBA00022737"/>
    </source>
</evidence>
<keyword evidence="19" id="KW-1185">Reference proteome</keyword>